<protein>
    <submittedName>
        <fullName evidence="3">GH3 auxin-responsive promoter family protein</fullName>
    </submittedName>
</protein>
<dbReference type="PANTHER" id="PTHR31901">
    <property type="entry name" value="GH3 DOMAIN-CONTAINING PROTEIN"/>
    <property type="match status" value="1"/>
</dbReference>
<dbReference type="Proteomes" id="UP000823598">
    <property type="component" value="Unassembled WGS sequence"/>
</dbReference>
<evidence type="ECO:0000259" key="1">
    <source>
        <dbReference type="Pfam" id="PF23571"/>
    </source>
</evidence>
<evidence type="ECO:0000259" key="2">
    <source>
        <dbReference type="Pfam" id="PF23572"/>
    </source>
</evidence>
<gene>
    <name evidence="3" type="ORF">IAB88_07235</name>
</gene>
<dbReference type="PANTHER" id="PTHR31901:SF9">
    <property type="entry name" value="GH3 DOMAIN-CONTAINING PROTEIN"/>
    <property type="match status" value="1"/>
</dbReference>
<dbReference type="InterPro" id="IPR055378">
    <property type="entry name" value="GH3_C"/>
</dbReference>
<feature type="domain" description="GH3 middle" evidence="1">
    <location>
        <begin position="296"/>
        <end position="365"/>
    </location>
</feature>
<dbReference type="InterPro" id="IPR042099">
    <property type="entry name" value="ANL_N_sf"/>
</dbReference>
<evidence type="ECO:0000313" key="4">
    <source>
        <dbReference type="Proteomes" id="UP000823598"/>
    </source>
</evidence>
<dbReference type="Gene3D" id="3.40.50.12780">
    <property type="entry name" value="N-terminal domain of ligase-like"/>
    <property type="match status" value="1"/>
</dbReference>
<dbReference type="Pfam" id="PF23571">
    <property type="entry name" value="GH3_M"/>
    <property type="match status" value="1"/>
</dbReference>
<reference evidence="3" key="2">
    <citation type="journal article" date="2021" name="PeerJ">
        <title>Extensive microbial diversity within the chicken gut microbiome revealed by metagenomics and culture.</title>
        <authorList>
            <person name="Gilroy R."/>
            <person name="Ravi A."/>
            <person name="Getino M."/>
            <person name="Pursley I."/>
            <person name="Horton D.L."/>
            <person name="Alikhan N.F."/>
            <person name="Baker D."/>
            <person name="Gharbi K."/>
            <person name="Hall N."/>
            <person name="Watson M."/>
            <person name="Adriaenssens E.M."/>
            <person name="Foster-Nyarko E."/>
            <person name="Jarju S."/>
            <person name="Secka A."/>
            <person name="Antonio M."/>
            <person name="Oren A."/>
            <person name="Chaudhuri R.R."/>
            <person name="La Ragione R."/>
            <person name="Hildebrand F."/>
            <person name="Pallen M.J."/>
        </authorList>
    </citation>
    <scope>NUCLEOTIDE SEQUENCE</scope>
    <source>
        <strain evidence="3">6919</strain>
    </source>
</reference>
<dbReference type="GO" id="GO:0005737">
    <property type="term" value="C:cytoplasm"/>
    <property type="evidence" value="ECO:0007669"/>
    <property type="project" value="TreeGrafter"/>
</dbReference>
<organism evidence="3 4">
    <name type="scientific">Candidatus Limisoma faecipullorum</name>
    <dbReference type="NCBI Taxonomy" id="2840854"/>
    <lineage>
        <taxon>Bacteria</taxon>
        <taxon>Pseudomonadati</taxon>
        <taxon>Bacteroidota</taxon>
        <taxon>Bacteroidia</taxon>
        <taxon>Bacteroidales</taxon>
        <taxon>Candidatus Limisoma</taxon>
    </lineage>
</organism>
<dbReference type="Pfam" id="PF23572">
    <property type="entry name" value="GH3_C"/>
    <property type="match status" value="1"/>
</dbReference>
<dbReference type="GO" id="GO:0016881">
    <property type="term" value="F:acid-amino acid ligase activity"/>
    <property type="evidence" value="ECO:0007669"/>
    <property type="project" value="TreeGrafter"/>
</dbReference>
<evidence type="ECO:0000313" key="3">
    <source>
        <dbReference type="EMBL" id="MBO8476771.1"/>
    </source>
</evidence>
<name>A0A9D9IRZ4_9BACT</name>
<comment type="caution">
    <text evidence="3">The sequence shown here is derived from an EMBL/GenBank/DDBJ whole genome shotgun (WGS) entry which is preliminary data.</text>
</comment>
<proteinExistence type="predicted"/>
<feature type="domain" description="GH3 C-terminal" evidence="2">
    <location>
        <begin position="381"/>
        <end position="494"/>
    </location>
</feature>
<sequence length="505" mass="57756">MAGITKLARPFFLRRVAQCARFADYAKEIQERQLLSLLKEASPTEYGRKYRFAEISGYQDYKQAVPLVRYEDIRPLVMRMVGGESGVLWKGRVRNYAQSSGTSDGKSKYIPITKEAFARCHYRGGADCVAFYLDLNPESRIFDGRAFILGGSFANELHKDGVVVGDLSANLIDNINPIVNLLRVPPKKVALMEVWDKKLPALVEASRRKHITNISGVPSWFLSVLKEVMRREGVDCIHDVWPDLEVFFHGGISFAPYREQYEAITDRGKMHYIETYNASEGFFAVQSSWDTQAMLLLLDLGVFYEFIPLSETGKEHPDALSIADVEAGKTYELVISACNGLWRYRIGDTVRVEQTRPVKITIAGRTKHFINAFGEELMVYNADRAIEEACRLTGASVYNYTAAPVYATAKTKGRHEWLIEFERRPDDMERFADVLDRELQKINSDYEAKRYKGIFIDRLSIVEARRGLFDDWLLLRSGRLGGQRKIPRLYNSREIIDSMLEMNKK</sequence>
<dbReference type="Pfam" id="PF03321">
    <property type="entry name" value="GH3"/>
    <property type="match status" value="1"/>
</dbReference>
<reference evidence="3" key="1">
    <citation type="submission" date="2020-10" db="EMBL/GenBank/DDBJ databases">
        <authorList>
            <person name="Gilroy R."/>
        </authorList>
    </citation>
    <scope>NUCLEOTIDE SEQUENCE</scope>
    <source>
        <strain evidence="3">6919</strain>
    </source>
</reference>
<dbReference type="InterPro" id="IPR055377">
    <property type="entry name" value="GH3_M"/>
</dbReference>
<dbReference type="AlphaFoldDB" id="A0A9D9IRZ4"/>
<dbReference type="EMBL" id="JADIMC010000082">
    <property type="protein sequence ID" value="MBO8476771.1"/>
    <property type="molecule type" value="Genomic_DNA"/>
</dbReference>
<dbReference type="InterPro" id="IPR004993">
    <property type="entry name" value="GH3"/>
</dbReference>
<accession>A0A9D9IRZ4</accession>